<evidence type="ECO:0000313" key="4">
    <source>
        <dbReference type="Proteomes" id="UP001319104"/>
    </source>
</evidence>
<dbReference type="GO" id="GO:0016780">
    <property type="term" value="F:phosphotransferase activity, for other substituted phosphate groups"/>
    <property type="evidence" value="ECO:0007669"/>
    <property type="project" value="TreeGrafter"/>
</dbReference>
<proteinExistence type="inferred from homology"/>
<gene>
    <name evidence="3" type="ORF">KI659_04705</name>
</gene>
<feature type="domain" description="Bacterial sugar transferase" evidence="2">
    <location>
        <begin position="9"/>
        <end position="207"/>
    </location>
</feature>
<dbReference type="Pfam" id="PF02397">
    <property type="entry name" value="Bac_transf"/>
    <property type="match status" value="1"/>
</dbReference>
<evidence type="ECO:0000256" key="1">
    <source>
        <dbReference type="ARBA" id="ARBA00006464"/>
    </source>
</evidence>
<protein>
    <submittedName>
        <fullName evidence="3">Sugar transferase</fullName>
    </submittedName>
</protein>
<keyword evidence="4" id="KW-1185">Reference proteome</keyword>
<dbReference type="AlphaFoldDB" id="A0AAP2G4B2"/>
<organism evidence="3 4">
    <name type="scientific">Litoribacter ruber</name>
    <dbReference type="NCBI Taxonomy" id="702568"/>
    <lineage>
        <taxon>Bacteria</taxon>
        <taxon>Pseudomonadati</taxon>
        <taxon>Bacteroidota</taxon>
        <taxon>Cytophagia</taxon>
        <taxon>Cytophagales</taxon>
        <taxon>Cyclobacteriaceae</taxon>
        <taxon>Litoribacter</taxon>
    </lineage>
</organism>
<sequence>MGSFDLFMKRTFDITVSLVTLLLFLPLLVPIIIALRLTGEGYVFYKQERIGQFNRPFFIYKFATMLKDSPNMAGGIITTAKDPRMTPLGPFLRSTKINEIPQLLNILLGQMSLVGPRPVMKKSFDQYPEEVKSVIYNLPPGLTGIGSIIFSNEEQLITDVKERGEDVWEFYVNQIYPYKGELEMWYQKNVSFSTDNKILFLTLYSIFNEDKSLIYKSFKTLPRPAYMMATA</sequence>
<keyword evidence="3" id="KW-0808">Transferase</keyword>
<accession>A0AAP2G4B2</accession>
<reference evidence="3 4" key="1">
    <citation type="submission" date="2021-05" db="EMBL/GenBank/DDBJ databases">
        <authorList>
            <person name="Zhang Z.D."/>
            <person name="Osman G."/>
        </authorList>
    </citation>
    <scope>NUCLEOTIDE SEQUENCE [LARGE SCALE GENOMIC DNA]</scope>
    <source>
        <strain evidence="3 4">KCTC 32217</strain>
    </source>
</reference>
<dbReference type="Proteomes" id="UP001319104">
    <property type="component" value="Unassembled WGS sequence"/>
</dbReference>
<dbReference type="PANTHER" id="PTHR30576">
    <property type="entry name" value="COLANIC BIOSYNTHESIS UDP-GLUCOSE LIPID CARRIER TRANSFERASE"/>
    <property type="match status" value="1"/>
</dbReference>
<evidence type="ECO:0000259" key="2">
    <source>
        <dbReference type="Pfam" id="PF02397"/>
    </source>
</evidence>
<comment type="similarity">
    <text evidence="1">Belongs to the bacterial sugar transferase family.</text>
</comment>
<comment type="caution">
    <text evidence="3">The sequence shown here is derived from an EMBL/GenBank/DDBJ whole genome shotgun (WGS) entry which is preliminary data.</text>
</comment>
<evidence type="ECO:0000313" key="3">
    <source>
        <dbReference type="EMBL" id="MBS9523313.1"/>
    </source>
</evidence>
<dbReference type="InterPro" id="IPR003362">
    <property type="entry name" value="Bact_transf"/>
</dbReference>
<dbReference type="PANTHER" id="PTHR30576:SF20">
    <property type="entry name" value="QUINOVOSAMINEPHOSPHOTRANSFERAE-RELATED"/>
    <property type="match status" value="1"/>
</dbReference>
<dbReference type="EMBL" id="JAHCMY010000002">
    <property type="protein sequence ID" value="MBS9523313.1"/>
    <property type="molecule type" value="Genomic_DNA"/>
</dbReference>
<name>A0AAP2G4B2_9BACT</name>